<dbReference type="HOGENOM" id="CLU_3338729_0_0_3"/>
<proteinExistence type="predicted"/>
<dbReference type="KEGG" id="amr:AM1_1708"/>
<organism evidence="1 2">
    <name type="scientific">Acaryochloris marina (strain MBIC 11017)</name>
    <dbReference type="NCBI Taxonomy" id="329726"/>
    <lineage>
        <taxon>Bacteria</taxon>
        <taxon>Bacillati</taxon>
        <taxon>Cyanobacteriota</taxon>
        <taxon>Cyanophyceae</taxon>
        <taxon>Acaryochloridales</taxon>
        <taxon>Acaryochloridaceae</taxon>
        <taxon>Acaryochloris</taxon>
    </lineage>
</organism>
<dbReference type="AlphaFoldDB" id="B0CB90"/>
<evidence type="ECO:0000313" key="1">
    <source>
        <dbReference type="EMBL" id="ABW26729.1"/>
    </source>
</evidence>
<keyword evidence="2" id="KW-1185">Reference proteome</keyword>
<accession>B0CB90</accession>
<dbReference type="STRING" id="329726.AM1_1708"/>
<evidence type="ECO:0000313" key="2">
    <source>
        <dbReference type="Proteomes" id="UP000000268"/>
    </source>
</evidence>
<sequence>MNPLHLYPKSLQLELVMLKYLGEQTLMTGFIPCPGKI</sequence>
<reference evidence="1 2" key="1">
    <citation type="journal article" date="2008" name="Proc. Natl. Acad. Sci. U.S.A.">
        <title>Niche adaptation and genome expansion in the chlorophyll d-producing cyanobacterium Acaryochloris marina.</title>
        <authorList>
            <person name="Swingley W.D."/>
            <person name="Chen M."/>
            <person name="Cheung P.C."/>
            <person name="Conrad A.L."/>
            <person name="Dejesa L.C."/>
            <person name="Hao J."/>
            <person name="Honchak B.M."/>
            <person name="Karbach L.E."/>
            <person name="Kurdoglu A."/>
            <person name="Lahiri S."/>
            <person name="Mastrian S.D."/>
            <person name="Miyashita H."/>
            <person name="Page L."/>
            <person name="Ramakrishna P."/>
            <person name="Satoh S."/>
            <person name="Sattley W.M."/>
            <person name="Shimada Y."/>
            <person name="Taylor H.L."/>
            <person name="Tomo T."/>
            <person name="Tsuchiya T."/>
            <person name="Wang Z.T."/>
            <person name="Raymond J."/>
            <person name="Mimuro M."/>
            <person name="Blankenship R.E."/>
            <person name="Touchman J.W."/>
        </authorList>
    </citation>
    <scope>NUCLEOTIDE SEQUENCE [LARGE SCALE GENOMIC DNA]</scope>
    <source>
        <strain evidence="2">MBIC 11017</strain>
    </source>
</reference>
<dbReference type="Proteomes" id="UP000000268">
    <property type="component" value="Chromosome"/>
</dbReference>
<dbReference type="EMBL" id="CP000828">
    <property type="protein sequence ID" value="ABW26729.1"/>
    <property type="molecule type" value="Genomic_DNA"/>
</dbReference>
<gene>
    <name evidence="1" type="ordered locus">AM1_1708</name>
</gene>
<name>B0CB90_ACAM1</name>
<protein>
    <submittedName>
        <fullName evidence="1">Uncharacterized protein</fullName>
    </submittedName>
</protein>